<name>A0A814H1P4_9BILA</name>
<evidence type="ECO:0000259" key="5">
    <source>
        <dbReference type="Pfam" id="PF25508"/>
    </source>
</evidence>
<evidence type="ECO:0000256" key="1">
    <source>
        <dbReference type="ARBA" id="ARBA00004141"/>
    </source>
</evidence>
<dbReference type="Proteomes" id="UP000663891">
    <property type="component" value="Unassembled WGS sequence"/>
</dbReference>
<comment type="caution">
    <text evidence="6">The sequence shown here is derived from an EMBL/GenBank/DDBJ whole genome shotgun (WGS) entry which is preliminary data.</text>
</comment>
<dbReference type="InterPro" id="IPR057366">
    <property type="entry name" value="TRPM-like"/>
</dbReference>
<evidence type="ECO:0000256" key="3">
    <source>
        <dbReference type="ARBA" id="ARBA00022989"/>
    </source>
</evidence>
<dbReference type="EMBL" id="CAJNON010000126">
    <property type="protein sequence ID" value="CAF1003683.1"/>
    <property type="molecule type" value="Genomic_DNA"/>
</dbReference>
<keyword evidence="2" id="KW-0812">Transmembrane</keyword>
<protein>
    <recommendedName>
        <fullName evidence="5">TRPM-like domain-containing protein</fullName>
    </recommendedName>
</protein>
<dbReference type="InterPro" id="IPR050927">
    <property type="entry name" value="TRPM"/>
</dbReference>
<keyword evidence="3" id="KW-1133">Transmembrane helix</keyword>
<dbReference type="PANTHER" id="PTHR13800">
    <property type="entry name" value="TRANSIENT RECEPTOR POTENTIAL CATION CHANNEL, SUBFAMILY M, MEMBER 6"/>
    <property type="match status" value="1"/>
</dbReference>
<feature type="domain" description="TRPM-like" evidence="5">
    <location>
        <begin position="5"/>
        <end position="86"/>
    </location>
</feature>
<evidence type="ECO:0000313" key="6">
    <source>
        <dbReference type="EMBL" id="CAF1003683.1"/>
    </source>
</evidence>
<reference evidence="6" key="1">
    <citation type="submission" date="2021-02" db="EMBL/GenBank/DDBJ databases">
        <authorList>
            <person name="Nowell W R."/>
        </authorList>
    </citation>
    <scope>NUCLEOTIDE SEQUENCE</scope>
</reference>
<evidence type="ECO:0000256" key="2">
    <source>
        <dbReference type="ARBA" id="ARBA00022692"/>
    </source>
</evidence>
<gene>
    <name evidence="6" type="ORF">VCS650_LOCUS14873</name>
</gene>
<keyword evidence="4" id="KW-0472">Membrane</keyword>
<evidence type="ECO:0000313" key="7">
    <source>
        <dbReference type="Proteomes" id="UP000663891"/>
    </source>
</evidence>
<comment type="subcellular location">
    <subcellularLocation>
        <location evidence="1">Membrane</location>
        <topology evidence="1">Multi-pass membrane protein</topology>
    </subcellularLocation>
</comment>
<dbReference type="GO" id="GO:0005886">
    <property type="term" value="C:plasma membrane"/>
    <property type="evidence" value="ECO:0007669"/>
    <property type="project" value="TreeGrafter"/>
</dbReference>
<accession>A0A814H1P4</accession>
<evidence type="ECO:0000256" key="4">
    <source>
        <dbReference type="ARBA" id="ARBA00023136"/>
    </source>
</evidence>
<dbReference type="Pfam" id="PF25508">
    <property type="entry name" value="TRPM2"/>
    <property type="match status" value="1"/>
</dbReference>
<organism evidence="6 7">
    <name type="scientific">Adineta steineri</name>
    <dbReference type="NCBI Taxonomy" id="433720"/>
    <lineage>
        <taxon>Eukaryota</taxon>
        <taxon>Metazoa</taxon>
        <taxon>Spiralia</taxon>
        <taxon>Gnathifera</taxon>
        <taxon>Rotifera</taxon>
        <taxon>Eurotatoria</taxon>
        <taxon>Bdelloidea</taxon>
        <taxon>Adinetida</taxon>
        <taxon>Adinetidae</taxon>
        <taxon>Adineta</taxon>
    </lineage>
</organism>
<dbReference type="AlphaFoldDB" id="A0A814H1P4"/>
<dbReference type="OrthoDB" id="310870at2759"/>
<dbReference type="GO" id="GO:0099604">
    <property type="term" value="F:ligand-gated calcium channel activity"/>
    <property type="evidence" value="ECO:0007669"/>
    <property type="project" value="TreeGrafter"/>
</dbReference>
<sequence>MKTRICSALIASKILKSLIKYAPDHDLRDKLNLEAEDFEMYAIECIRCSYLYDREQACELIMRRVNLYGGVTCLQMAITADDKRFLNEDACNALLTNIWFDKIDPTQERTRLVINLLTLGIAQFAFSFYDKNQSEETKSETNTLCQSSKNHNNVAMSNTTLGRYTLEPNLTQYIFFDDGTYDSMDNGDFASELARNISRGARRKIPLVTILVGADLQALKSIFTDLESNIPVLIVDPVLNRSHIIIDMFKSTKNQNQELTKRDVHHDNAEDEIDTYLLGLPVGKTGEKPGEKTDKRTT</sequence>
<proteinExistence type="predicted"/>
<dbReference type="PANTHER" id="PTHR13800:SF12">
    <property type="entry name" value="TRANSIENT RECEPTOR POTENTIAL CATION CHANNEL SUBFAMILY M MEMBER-LIKE 2"/>
    <property type="match status" value="1"/>
</dbReference>